<protein>
    <submittedName>
        <fullName evidence="2">IS200/IS605 family transposase</fullName>
    </submittedName>
</protein>
<name>A0A4Q5GBG6_9FIRM</name>
<dbReference type="Proteomes" id="UP000293506">
    <property type="component" value="Unassembled WGS sequence"/>
</dbReference>
<dbReference type="AlphaFoldDB" id="A0A4Q5GBG6"/>
<reference evidence="2 3" key="1">
    <citation type="journal article" date="2019" name="Science, e1252229">
        <title>Invertible promoters mediate bacterial phase variation, antibiotic resistance, and host adaptation in the gut.</title>
        <authorList>
            <person name="Jiang X."/>
            <person name="Hall A.B."/>
            <person name="Arthur T.D."/>
            <person name="Plichta D.R."/>
            <person name="Covington C.T."/>
            <person name="Poyet M."/>
            <person name="Crothers J."/>
            <person name="Moses P.L."/>
            <person name="Tolonen A.C."/>
            <person name="Vlamakis H."/>
            <person name="Alm E.J."/>
            <person name="Xavier R.J."/>
        </authorList>
    </citation>
    <scope>NUCLEOTIDE SEQUENCE [LARGE SCALE GENOMIC DNA]</scope>
    <source>
        <strain evidence="3">af_0058</strain>
    </source>
</reference>
<dbReference type="GO" id="GO:0004803">
    <property type="term" value="F:transposase activity"/>
    <property type="evidence" value="ECO:0007669"/>
    <property type="project" value="InterPro"/>
</dbReference>
<dbReference type="EMBL" id="RCXQ01000050">
    <property type="protein sequence ID" value="RYT59985.1"/>
    <property type="molecule type" value="Genomic_DNA"/>
</dbReference>
<feature type="non-terminal residue" evidence="2">
    <location>
        <position position="59"/>
    </location>
</feature>
<dbReference type="GO" id="GO:0006313">
    <property type="term" value="P:DNA transposition"/>
    <property type="evidence" value="ECO:0007669"/>
    <property type="project" value="InterPro"/>
</dbReference>
<dbReference type="Gene3D" id="3.30.70.1290">
    <property type="entry name" value="Transposase IS200-like"/>
    <property type="match status" value="1"/>
</dbReference>
<dbReference type="Pfam" id="PF01797">
    <property type="entry name" value="Y1_Tnp"/>
    <property type="match status" value="1"/>
</dbReference>
<sequence length="59" mass="7117">MKENLIHYRTCVCNINYHMVWSVKYRRKILTPDIEEYLQELVQQIAEDKGFAVHLFECG</sequence>
<organism evidence="2 3">
    <name type="scientific">Blautia obeum</name>
    <dbReference type="NCBI Taxonomy" id="40520"/>
    <lineage>
        <taxon>Bacteria</taxon>
        <taxon>Bacillati</taxon>
        <taxon>Bacillota</taxon>
        <taxon>Clostridia</taxon>
        <taxon>Lachnospirales</taxon>
        <taxon>Lachnospiraceae</taxon>
        <taxon>Blautia</taxon>
    </lineage>
</organism>
<dbReference type="InterPro" id="IPR002686">
    <property type="entry name" value="Transposase_17"/>
</dbReference>
<evidence type="ECO:0000313" key="2">
    <source>
        <dbReference type="EMBL" id="RYT59985.1"/>
    </source>
</evidence>
<dbReference type="RefSeq" id="WP_192924941.1">
    <property type="nucleotide sequence ID" value="NZ_RCXQ01000050.1"/>
</dbReference>
<evidence type="ECO:0000259" key="1">
    <source>
        <dbReference type="Pfam" id="PF01797"/>
    </source>
</evidence>
<comment type="caution">
    <text evidence="2">The sequence shown here is derived from an EMBL/GenBank/DDBJ whole genome shotgun (WGS) entry which is preliminary data.</text>
</comment>
<feature type="domain" description="Transposase IS200-like" evidence="1">
    <location>
        <begin position="12"/>
        <end position="57"/>
    </location>
</feature>
<dbReference type="InterPro" id="IPR036515">
    <property type="entry name" value="Transposase_17_sf"/>
</dbReference>
<proteinExistence type="predicted"/>
<dbReference type="GO" id="GO:0003677">
    <property type="term" value="F:DNA binding"/>
    <property type="evidence" value="ECO:0007669"/>
    <property type="project" value="InterPro"/>
</dbReference>
<evidence type="ECO:0000313" key="3">
    <source>
        <dbReference type="Proteomes" id="UP000293506"/>
    </source>
</evidence>
<accession>A0A4Q5GBG6</accession>
<gene>
    <name evidence="2" type="ORF">EAI82_16160</name>
</gene>
<dbReference type="SUPFAM" id="SSF143422">
    <property type="entry name" value="Transposase IS200-like"/>
    <property type="match status" value="1"/>
</dbReference>